<proteinExistence type="inferred from homology"/>
<sequence>MQAMRNDTKDAALNAVPEKPITPPQVQQTNSSWTHLVAGAAGGMATALLTSPLDVLRTRLQSDYYRSQLKSTISAQHTRPSIARSFITHFSETFEILFSIHRVEGWRSLFRGLGPSLTGVVPATAIKFYAYGNCKRLYPELLGINKDATSVHALSAATAGVVTGTATNPIWLVKTRLQLDRSHANSDGSLRPPQYRNSYDCVKQVIRQEGVKGLYRGLMASYLGVIETTLHLAAYERIKVMVAHHYERKGKAQSSEVTQGLILSGAAGVSKLIAVLIAYPHEVLRTRLRQAPMADGRQKYTGVVQCLRLMVKEEGFVALYGGLTAHMIRTVPSAAITLGTYELVLKLLSGTSSS</sequence>
<dbReference type="GeneID" id="63762250"/>
<dbReference type="InterPro" id="IPR049562">
    <property type="entry name" value="SLC25A33/36-like"/>
</dbReference>
<dbReference type="Gene3D" id="1.50.40.10">
    <property type="entry name" value="Mitochondrial carrier domain"/>
    <property type="match status" value="1"/>
</dbReference>
<evidence type="ECO:0000313" key="12">
    <source>
        <dbReference type="EMBL" id="OJJ62270.1"/>
    </source>
</evidence>
<dbReference type="EMBL" id="KV878583">
    <property type="protein sequence ID" value="OJJ62270.1"/>
    <property type="molecule type" value="Genomic_DNA"/>
</dbReference>
<evidence type="ECO:0000256" key="4">
    <source>
        <dbReference type="ARBA" id="ARBA00022737"/>
    </source>
</evidence>
<keyword evidence="13" id="KW-1185">Reference proteome</keyword>
<comment type="similarity">
    <text evidence="10">Belongs to the mitochondrial carrier (TC 2.A.29) family.</text>
</comment>
<feature type="repeat" description="Solcar" evidence="9">
    <location>
        <begin position="147"/>
        <end position="241"/>
    </location>
</feature>
<keyword evidence="5" id="KW-0999">Mitochondrion inner membrane</keyword>
<evidence type="ECO:0000256" key="9">
    <source>
        <dbReference type="PROSITE-ProRule" id="PRU00282"/>
    </source>
</evidence>
<keyword evidence="6 11" id="KW-1133">Transmembrane helix</keyword>
<dbReference type="OrthoDB" id="269120at2759"/>
<dbReference type="GO" id="GO:0005743">
    <property type="term" value="C:mitochondrial inner membrane"/>
    <property type="evidence" value="ECO:0007669"/>
    <property type="project" value="UniProtKB-SubCell"/>
</dbReference>
<keyword evidence="4" id="KW-0677">Repeat</keyword>
<dbReference type="PROSITE" id="PS50920">
    <property type="entry name" value="SOLCAR"/>
    <property type="match status" value="3"/>
</dbReference>
<dbReference type="InterPro" id="IPR018108">
    <property type="entry name" value="MCP_transmembrane"/>
</dbReference>
<evidence type="ECO:0000256" key="10">
    <source>
        <dbReference type="RuleBase" id="RU000488"/>
    </source>
</evidence>
<accession>A0A1L9TS48</accession>
<keyword evidence="7" id="KW-0496">Mitochondrion</keyword>
<dbReference type="GO" id="GO:1990519">
    <property type="term" value="P:pyrimidine nucleotide import into mitochondrion"/>
    <property type="evidence" value="ECO:0007669"/>
    <property type="project" value="TreeGrafter"/>
</dbReference>
<evidence type="ECO:0008006" key="14">
    <source>
        <dbReference type="Google" id="ProtNLM"/>
    </source>
</evidence>
<evidence type="ECO:0000256" key="1">
    <source>
        <dbReference type="ARBA" id="ARBA00004448"/>
    </source>
</evidence>
<dbReference type="PANTHER" id="PTHR45829">
    <property type="entry name" value="MITOCHONDRIAL CARRIER PROTEIN RIM2"/>
    <property type="match status" value="1"/>
</dbReference>
<dbReference type="PANTHER" id="PTHR45829:SF4">
    <property type="entry name" value="MITOCHONDRIAL CARRIER PROTEIN RIM2"/>
    <property type="match status" value="1"/>
</dbReference>
<feature type="repeat" description="Solcar" evidence="9">
    <location>
        <begin position="30"/>
        <end position="137"/>
    </location>
</feature>
<keyword evidence="2 10" id="KW-0813">Transport</keyword>
<feature type="repeat" description="Solcar" evidence="9">
    <location>
        <begin position="258"/>
        <end position="347"/>
    </location>
</feature>
<evidence type="ECO:0000256" key="5">
    <source>
        <dbReference type="ARBA" id="ARBA00022792"/>
    </source>
</evidence>
<comment type="subcellular location">
    <subcellularLocation>
        <location evidence="1">Mitochondrion inner membrane</location>
        <topology evidence="1">Multi-pass membrane protein</topology>
    </subcellularLocation>
</comment>
<name>A0A1L9TS48_9EURO</name>
<dbReference type="STRING" id="1036612.A0A1L9TS48"/>
<keyword evidence="8 9" id="KW-0472">Membrane</keyword>
<dbReference type="RefSeq" id="XP_040706076.1">
    <property type="nucleotide sequence ID" value="XM_040846177.1"/>
</dbReference>
<evidence type="ECO:0000256" key="7">
    <source>
        <dbReference type="ARBA" id="ARBA00023128"/>
    </source>
</evidence>
<feature type="transmembrane region" description="Helical" evidence="11">
    <location>
        <begin position="261"/>
        <end position="279"/>
    </location>
</feature>
<dbReference type="AlphaFoldDB" id="A0A1L9TS48"/>
<evidence type="ECO:0000256" key="6">
    <source>
        <dbReference type="ARBA" id="ARBA00022989"/>
    </source>
</evidence>
<reference evidence="13" key="1">
    <citation type="journal article" date="2017" name="Genome Biol.">
        <title>Comparative genomics reveals high biological diversity and specific adaptations in the industrially and medically important fungal genus Aspergillus.</title>
        <authorList>
            <person name="de Vries R.P."/>
            <person name="Riley R."/>
            <person name="Wiebenga A."/>
            <person name="Aguilar-Osorio G."/>
            <person name="Amillis S."/>
            <person name="Uchima C.A."/>
            <person name="Anderluh G."/>
            <person name="Asadollahi M."/>
            <person name="Askin M."/>
            <person name="Barry K."/>
            <person name="Battaglia E."/>
            <person name="Bayram O."/>
            <person name="Benocci T."/>
            <person name="Braus-Stromeyer S.A."/>
            <person name="Caldana C."/>
            <person name="Canovas D."/>
            <person name="Cerqueira G.C."/>
            <person name="Chen F."/>
            <person name="Chen W."/>
            <person name="Choi C."/>
            <person name="Clum A."/>
            <person name="Dos Santos R.A."/>
            <person name="Damasio A.R."/>
            <person name="Diallinas G."/>
            <person name="Emri T."/>
            <person name="Fekete E."/>
            <person name="Flipphi M."/>
            <person name="Freyberg S."/>
            <person name="Gallo A."/>
            <person name="Gournas C."/>
            <person name="Habgood R."/>
            <person name="Hainaut M."/>
            <person name="Harispe M.L."/>
            <person name="Henrissat B."/>
            <person name="Hilden K.S."/>
            <person name="Hope R."/>
            <person name="Hossain A."/>
            <person name="Karabika E."/>
            <person name="Karaffa L."/>
            <person name="Karanyi Z."/>
            <person name="Krasevec N."/>
            <person name="Kuo A."/>
            <person name="Kusch H."/>
            <person name="LaButti K."/>
            <person name="Lagendijk E.L."/>
            <person name="Lapidus A."/>
            <person name="Levasseur A."/>
            <person name="Lindquist E."/>
            <person name="Lipzen A."/>
            <person name="Logrieco A.F."/>
            <person name="MacCabe A."/>
            <person name="Maekelae M.R."/>
            <person name="Malavazi I."/>
            <person name="Melin P."/>
            <person name="Meyer V."/>
            <person name="Mielnichuk N."/>
            <person name="Miskei M."/>
            <person name="Molnar A.P."/>
            <person name="Mule G."/>
            <person name="Ngan C.Y."/>
            <person name="Orejas M."/>
            <person name="Orosz E."/>
            <person name="Ouedraogo J.P."/>
            <person name="Overkamp K.M."/>
            <person name="Park H.-S."/>
            <person name="Perrone G."/>
            <person name="Piumi F."/>
            <person name="Punt P.J."/>
            <person name="Ram A.F."/>
            <person name="Ramon A."/>
            <person name="Rauscher S."/>
            <person name="Record E."/>
            <person name="Riano-Pachon D.M."/>
            <person name="Robert V."/>
            <person name="Roehrig J."/>
            <person name="Ruller R."/>
            <person name="Salamov A."/>
            <person name="Salih N.S."/>
            <person name="Samson R.A."/>
            <person name="Sandor E."/>
            <person name="Sanguinetti M."/>
            <person name="Schuetze T."/>
            <person name="Sepcic K."/>
            <person name="Shelest E."/>
            <person name="Sherlock G."/>
            <person name="Sophianopoulou V."/>
            <person name="Squina F.M."/>
            <person name="Sun H."/>
            <person name="Susca A."/>
            <person name="Todd R.B."/>
            <person name="Tsang A."/>
            <person name="Unkles S.E."/>
            <person name="van de Wiele N."/>
            <person name="van Rossen-Uffink D."/>
            <person name="Oliveira J.V."/>
            <person name="Vesth T.C."/>
            <person name="Visser J."/>
            <person name="Yu J.-H."/>
            <person name="Zhou M."/>
            <person name="Andersen M.R."/>
            <person name="Archer D.B."/>
            <person name="Baker S.E."/>
            <person name="Benoit I."/>
            <person name="Brakhage A.A."/>
            <person name="Braus G.H."/>
            <person name="Fischer R."/>
            <person name="Frisvad J.C."/>
            <person name="Goldman G.H."/>
            <person name="Houbraken J."/>
            <person name="Oakley B."/>
            <person name="Pocsi I."/>
            <person name="Scazzocchio C."/>
            <person name="Seiboth B."/>
            <person name="vanKuyk P.A."/>
            <person name="Wortman J."/>
            <person name="Dyer P.S."/>
            <person name="Grigoriev I.V."/>
        </authorList>
    </citation>
    <scope>NUCLEOTIDE SEQUENCE [LARGE SCALE GENOMIC DNA]</scope>
    <source>
        <strain evidence="13">CBS 593.65</strain>
    </source>
</reference>
<gene>
    <name evidence="12" type="ORF">ASPSYDRAFT_40903</name>
</gene>
<dbReference type="FunFam" id="1.50.40.10:FF:000235">
    <property type="entry name" value="Mitochondrial carrier protein (Rim2), putative (AFU_orthologue AFUA_3G06950)"/>
    <property type="match status" value="1"/>
</dbReference>
<evidence type="ECO:0000256" key="3">
    <source>
        <dbReference type="ARBA" id="ARBA00022692"/>
    </source>
</evidence>
<dbReference type="GO" id="GO:0015218">
    <property type="term" value="F:pyrimidine nucleotide transmembrane transporter activity"/>
    <property type="evidence" value="ECO:0007669"/>
    <property type="project" value="InterPro"/>
</dbReference>
<keyword evidence="3 9" id="KW-0812">Transmembrane</keyword>
<dbReference type="Proteomes" id="UP000184356">
    <property type="component" value="Unassembled WGS sequence"/>
</dbReference>
<evidence type="ECO:0000256" key="2">
    <source>
        <dbReference type="ARBA" id="ARBA00022448"/>
    </source>
</evidence>
<evidence type="ECO:0000256" key="11">
    <source>
        <dbReference type="SAM" id="Phobius"/>
    </source>
</evidence>
<evidence type="ECO:0000313" key="13">
    <source>
        <dbReference type="Proteomes" id="UP000184356"/>
    </source>
</evidence>
<dbReference type="InterPro" id="IPR023395">
    <property type="entry name" value="MCP_dom_sf"/>
</dbReference>
<evidence type="ECO:0000256" key="8">
    <source>
        <dbReference type="ARBA" id="ARBA00023136"/>
    </source>
</evidence>
<dbReference type="VEuPathDB" id="FungiDB:ASPSYDRAFT_40903"/>
<dbReference type="SUPFAM" id="SSF103506">
    <property type="entry name" value="Mitochondrial carrier"/>
    <property type="match status" value="1"/>
</dbReference>
<protein>
    <recommendedName>
        <fullName evidence="14">Mitochondrial thiamine pyrophosphate carrier 1</fullName>
    </recommendedName>
</protein>
<dbReference type="Pfam" id="PF00153">
    <property type="entry name" value="Mito_carr"/>
    <property type="match status" value="3"/>
</dbReference>
<organism evidence="12 13">
    <name type="scientific">Aspergillus sydowii CBS 593.65</name>
    <dbReference type="NCBI Taxonomy" id="1036612"/>
    <lineage>
        <taxon>Eukaryota</taxon>
        <taxon>Fungi</taxon>
        <taxon>Dikarya</taxon>
        <taxon>Ascomycota</taxon>
        <taxon>Pezizomycotina</taxon>
        <taxon>Eurotiomycetes</taxon>
        <taxon>Eurotiomycetidae</taxon>
        <taxon>Eurotiales</taxon>
        <taxon>Aspergillaceae</taxon>
        <taxon>Aspergillus</taxon>
        <taxon>Aspergillus subgen. Nidulantes</taxon>
    </lineage>
</organism>